<evidence type="ECO:0000313" key="8">
    <source>
        <dbReference type="EMBL" id="AQS49299.1"/>
    </source>
</evidence>
<dbReference type="Pfam" id="PF00732">
    <property type="entry name" value="GMC_oxred_N"/>
    <property type="match status" value="1"/>
</dbReference>
<dbReference type="SUPFAM" id="SSF54373">
    <property type="entry name" value="FAD-linked reductases, C-terminal domain"/>
    <property type="match status" value="1"/>
</dbReference>
<gene>
    <name evidence="8" type="ORF">BMG03_17000</name>
</gene>
<feature type="domain" description="Glucose-methanol-choline oxidoreductase N-terminal" evidence="7">
    <location>
        <begin position="259"/>
        <end position="273"/>
    </location>
</feature>
<organism evidence="8 9">
    <name type="scientific">Thioclava nitratireducens</name>
    <dbReference type="NCBI Taxonomy" id="1915078"/>
    <lineage>
        <taxon>Bacteria</taxon>
        <taxon>Pseudomonadati</taxon>
        <taxon>Pseudomonadota</taxon>
        <taxon>Alphaproteobacteria</taxon>
        <taxon>Rhodobacterales</taxon>
        <taxon>Paracoccaceae</taxon>
        <taxon>Thioclava</taxon>
    </lineage>
</organism>
<dbReference type="PANTHER" id="PTHR11552">
    <property type="entry name" value="GLUCOSE-METHANOL-CHOLINE GMC OXIDOREDUCTASE"/>
    <property type="match status" value="1"/>
</dbReference>
<dbReference type="Gene3D" id="3.50.50.60">
    <property type="entry name" value="FAD/NAD(P)-binding domain"/>
    <property type="match status" value="1"/>
</dbReference>
<dbReference type="EMBL" id="CP019437">
    <property type="protein sequence ID" value="AQS49299.1"/>
    <property type="molecule type" value="Genomic_DNA"/>
</dbReference>
<dbReference type="Gene3D" id="3.30.560.10">
    <property type="entry name" value="Glucose Oxidase, domain 3"/>
    <property type="match status" value="1"/>
</dbReference>
<evidence type="ECO:0000259" key="6">
    <source>
        <dbReference type="PROSITE" id="PS00623"/>
    </source>
</evidence>
<dbReference type="Proteomes" id="UP000185622">
    <property type="component" value="Chromosome"/>
</dbReference>
<dbReference type="PIRSF" id="PIRSF000137">
    <property type="entry name" value="Alcohol_oxidase"/>
    <property type="match status" value="1"/>
</dbReference>
<proteinExistence type="inferred from homology"/>
<evidence type="ECO:0000256" key="4">
    <source>
        <dbReference type="ARBA" id="ARBA00022827"/>
    </source>
</evidence>
<keyword evidence="4 5" id="KW-0274">FAD</keyword>
<sequence length="540" mass="58637">MRFDYLILGGGSAGAVLAARLSEDAAVTVCLVEAGREARDIFVRAPALVAAMVAGRPPIHNWALRTTPQPGLHGRRGFQPRGRGLGGSSAINAMLYARGQPEDYDGWAEAGAEGWDWETVKPWFLASERNARGASDWHGTAGPLQVGDQRRPRAISRAFIEACGAVQCPPNEDFNGPRQEGAGLYQVTQFWDGPRKGERCSAAAAYLHPVMDRPNLTVLTRARAEKIEIAEGRATGAIVRQGRKRMKIEAAREVIVSAGAFGSPQLLMLSGIGPEDHLREVGIEPRLDLPGVGANLQDHLDYVISYTSPRRDVVGLNPRGLLRLARAAGAWRKHGEGLFASPMAEGGAFLRSDPSLTRPDLQIHFVVGIVDQHMRKPHLADGWSAHICPLRPQSRGTLRLASSDPRAAPLIDPEYLSDPRDAELLLKGARLLDQIAEAEPLRPWRGRRFYPHDGTDEGLMADIRARADTIYHPVGTCAMGQGDMSVVDPQLRVRGIDGLRVVDASVMPRLISGNTNAPTIMIAERAAAFIREDQSTRSVG</sequence>
<dbReference type="PANTHER" id="PTHR11552:SF147">
    <property type="entry name" value="CHOLINE DEHYDROGENASE, MITOCHONDRIAL"/>
    <property type="match status" value="1"/>
</dbReference>
<evidence type="ECO:0000256" key="2">
    <source>
        <dbReference type="ARBA" id="ARBA00010790"/>
    </source>
</evidence>
<dbReference type="Pfam" id="PF05199">
    <property type="entry name" value="GMC_oxred_C"/>
    <property type="match status" value="1"/>
</dbReference>
<evidence type="ECO:0000256" key="5">
    <source>
        <dbReference type="RuleBase" id="RU003968"/>
    </source>
</evidence>
<dbReference type="SUPFAM" id="SSF51905">
    <property type="entry name" value="FAD/NAD(P)-binding domain"/>
    <property type="match status" value="1"/>
</dbReference>
<keyword evidence="9" id="KW-1185">Reference proteome</keyword>
<dbReference type="InterPro" id="IPR012132">
    <property type="entry name" value="GMC_OxRdtase"/>
</dbReference>
<protein>
    <submittedName>
        <fullName evidence="8">Glucose-methanol-choline oxidoreductase</fullName>
    </submittedName>
</protein>
<comment type="cofactor">
    <cofactor evidence="1">
        <name>FAD</name>
        <dbReference type="ChEBI" id="CHEBI:57692"/>
    </cofactor>
</comment>
<dbReference type="InterPro" id="IPR000172">
    <property type="entry name" value="GMC_OxRdtase_N"/>
</dbReference>
<name>A0ABN4XDQ9_9RHOB</name>
<dbReference type="RefSeq" id="WP_075773999.1">
    <property type="nucleotide sequence ID" value="NZ_CP019437.1"/>
</dbReference>
<evidence type="ECO:0000259" key="7">
    <source>
        <dbReference type="PROSITE" id="PS00624"/>
    </source>
</evidence>
<keyword evidence="3 5" id="KW-0285">Flavoprotein</keyword>
<evidence type="ECO:0000313" key="9">
    <source>
        <dbReference type="Proteomes" id="UP000185622"/>
    </source>
</evidence>
<feature type="domain" description="Glucose-methanol-choline oxidoreductase N-terminal" evidence="6">
    <location>
        <begin position="82"/>
        <end position="105"/>
    </location>
</feature>
<dbReference type="PROSITE" id="PS00623">
    <property type="entry name" value="GMC_OXRED_1"/>
    <property type="match status" value="1"/>
</dbReference>
<dbReference type="InterPro" id="IPR007867">
    <property type="entry name" value="GMC_OxRtase_C"/>
</dbReference>
<reference evidence="8 9" key="1">
    <citation type="submission" date="2017-01" db="EMBL/GenBank/DDBJ databases">
        <title>The complete genome sequence of a sulfur-oxidizing marine bacterium Thioclava sp. 25B10_4T.</title>
        <authorList>
            <person name="Liu Y."/>
            <person name="Lai Q."/>
            <person name="Shao Z."/>
        </authorList>
    </citation>
    <scope>NUCLEOTIDE SEQUENCE [LARGE SCALE GENOMIC DNA]</scope>
    <source>
        <strain evidence="8 9">25B10_4</strain>
    </source>
</reference>
<evidence type="ECO:0000256" key="3">
    <source>
        <dbReference type="ARBA" id="ARBA00022630"/>
    </source>
</evidence>
<accession>A0ABN4XDQ9</accession>
<dbReference type="PROSITE" id="PS00624">
    <property type="entry name" value="GMC_OXRED_2"/>
    <property type="match status" value="1"/>
</dbReference>
<evidence type="ECO:0000256" key="1">
    <source>
        <dbReference type="ARBA" id="ARBA00001974"/>
    </source>
</evidence>
<comment type="similarity">
    <text evidence="2 5">Belongs to the GMC oxidoreductase family.</text>
</comment>
<dbReference type="InterPro" id="IPR036188">
    <property type="entry name" value="FAD/NAD-bd_sf"/>
</dbReference>